<dbReference type="PROSITE" id="PS51318">
    <property type="entry name" value="TAT"/>
    <property type="match status" value="1"/>
</dbReference>
<dbReference type="AlphaFoldDB" id="D2NTR5"/>
<keyword evidence="3" id="KW-1185">Reference proteome</keyword>
<feature type="domain" description="DUF6318" evidence="1">
    <location>
        <begin position="87"/>
        <end position="244"/>
    </location>
</feature>
<accession>D2NTR5</accession>
<reference evidence="3" key="1">
    <citation type="submission" date="2009-07" db="EMBL/GenBank/DDBJ databases">
        <title>Complete genome sequence of Rothia mucilaginosa DJ.</title>
        <authorList>
            <person name="Yamane K."/>
            <person name="Nambu T."/>
            <person name="Mashimo C."/>
            <person name="Sugimori C."/>
            <person name="Yamanaka T."/>
            <person name="Leung K."/>
            <person name="Fukushima H."/>
        </authorList>
    </citation>
    <scope>NUCLEOTIDE SEQUENCE [LARGE SCALE GENOMIC DNA]</scope>
    <source>
        <strain evidence="3">DY-18</strain>
    </source>
</reference>
<name>D2NTR5_ROTMD</name>
<dbReference type="HOGENOM" id="CLU_071295_0_0_11"/>
<dbReference type="KEGG" id="rmu:RMDY18_12090"/>
<gene>
    <name evidence="2" type="ordered locus">RMDY18_12090</name>
</gene>
<reference evidence="2 3" key="3">
    <citation type="journal article" date="2010" name="Sequencing">
        <title>Complete Genome Sequence of Rothia mucilaginosa DY-18: A Clinical Isolate with Dense Meshwork-Like Structures from a Persistent Apical Periodontitis Lesion.</title>
        <authorList>
            <person name="Yamane K."/>
            <person name="Nambu T."/>
            <person name="Yamanaka T."/>
            <person name="Mashimo C."/>
            <person name="Sugimori C."/>
            <person name="Leung K.-P."/>
            <person name="Fukushima H."/>
        </authorList>
    </citation>
    <scope>NUCLEOTIDE SEQUENCE [LARGE SCALE GENOMIC DNA]</scope>
    <source>
        <strain evidence="2 3">DY-18</strain>
    </source>
</reference>
<evidence type="ECO:0000313" key="3">
    <source>
        <dbReference type="Proteomes" id="UP000001883"/>
    </source>
</evidence>
<dbReference type="Proteomes" id="UP000001883">
    <property type="component" value="Chromosome"/>
</dbReference>
<dbReference type="InterPro" id="IPR006311">
    <property type="entry name" value="TAT_signal"/>
</dbReference>
<protein>
    <submittedName>
        <fullName evidence="2">Predicted ATPase</fullName>
    </submittedName>
</protein>
<sequence length="263" mass="27676">MLTSYERLIMTSPSPISAGMSRRVALGATGAGVLAALTACASDIRPTAEGSASSSASESASAAASASASSDKSYKGFVKFDNFEKNGEYVPATAEKKAQNVPKPLAPANMNEDNVDGMYAFIGYWLASFNYALMTGDTEPMKKADPADVYVNGLQELTIMYENDLGWMYGTDTPVTLELTSGSPKKASGKGTRYDWPAYMNYSADAKIHIEGKSDQPFKTASSPNGKLAKVAVEYKDGKWIMLTGDEGSSSSASASSSSSSSV</sequence>
<dbReference type="STRING" id="680646.RMDY18_12090"/>
<organism evidence="2 3">
    <name type="scientific">Rothia mucilaginosa (strain DY-18)</name>
    <name type="common">Stomatococcus mucilaginosus</name>
    <dbReference type="NCBI Taxonomy" id="680646"/>
    <lineage>
        <taxon>Bacteria</taxon>
        <taxon>Bacillati</taxon>
        <taxon>Actinomycetota</taxon>
        <taxon>Actinomycetes</taxon>
        <taxon>Micrococcales</taxon>
        <taxon>Micrococcaceae</taxon>
        <taxon>Rothia</taxon>
    </lineage>
</organism>
<evidence type="ECO:0000259" key="1">
    <source>
        <dbReference type="Pfam" id="PF19843"/>
    </source>
</evidence>
<dbReference type="InterPro" id="IPR046281">
    <property type="entry name" value="DUF6318"/>
</dbReference>
<evidence type="ECO:0000313" key="2">
    <source>
        <dbReference type="EMBL" id="BAI65041.1"/>
    </source>
</evidence>
<proteinExistence type="predicted"/>
<reference evidence="2 3" key="2">
    <citation type="journal article" date="2010" name="J Osaka Dent Univ">
        <title>Isolation and identification of Rothia mucilaginosa from persistent apical periodontitis lesions.</title>
        <authorList>
            <person name="Yamane K."/>
            <person name="Yoshida M."/>
            <person name="Fujihira T."/>
            <person name="Baba T."/>
            <person name="Tsuji N."/>
            <person name="Hayashi H."/>
            <person name="Sugimori C."/>
            <person name="Yamanaka T."/>
            <person name="Mashimo C."/>
            <person name="Nambu T."/>
            <person name="Kawai H."/>
            <person name="Fukushima H."/>
        </authorList>
    </citation>
    <scope>NUCLEOTIDE SEQUENCE [LARGE SCALE GENOMIC DNA]</scope>
    <source>
        <strain evidence="2 3">DY-18</strain>
    </source>
</reference>
<dbReference type="Pfam" id="PF19843">
    <property type="entry name" value="DUF6318"/>
    <property type="match status" value="1"/>
</dbReference>
<dbReference type="EMBL" id="AP011540">
    <property type="protein sequence ID" value="BAI65041.1"/>
    <property type="molecule type" value="Genomic_DNA"/>
</dbReference>
<dbReference type="eggNOG" id="ENOG5033M65">
    <property type="taxonomic scope" value="Bacteria"/>
</dbReference>